<dbReference type="Pfam" id="PF21788">
    <property type="entry name" value="TNP-like_GBD"/>
    <property type="match status" value="1"/>
</dbReference>
<reference evidence="6" key="2">
    <citation type="journal article" date="2023" name="BMC Genomics">
        <title>Pest status, molecular evolution, and epigenetic factors derived from the genome assembly of Frankliniella fusca, a thysanopteran phytovirus vector.</title>
        <authorList>
            <person name="Catto M.A."/>
            <person name="Labadie P.E."/>
            <person name="Jacobson A.L."/>
            <person name="Kennedy G.G."/>
            <person name="Srinivasan R."/>
            <person name="Hunt B.G."/>
        </authorList>
    </citation>
    <scope>NUCLEOTIDE SEQUENCE</scope>
    <source>
        <strain evidence="6">PL_HMW_Pooled</strain>
    </source>
</reference>
<evidence type="ECO:0000313" key="7">
    <source>
        <dbReference type="Proteomes" id="UP001219518"/>
    </source>
</evidence>
<sequence length="984" mass="112809">MPLNVEVAPQKKPKQIELPPVLPEIAITSDDPPEIPPSKNLEEEEETNNNVSNNSLWSCDKIHSLKIPIHWVVGNTIEVGSKVLYHIDPKTELTKSITFSDQQPKFIIKFRGVKSRKILKDVNTVEEAQSLLEEIDKIKLCTGTGSEINNFSTACEGMVSSKKGKICEDCLKLKERLRKIEERKLKLKQRKIEKQQKVKNKIQCLTRSEMNLIAKVKKYKRRIEHVIRQCQAKDESVLVEAISKLPAAQQEAVKACFSASKRKGPSGRRYTAEWVYECMLMRIKDKKLYNHIRKHEILVLPATSTINGYLKHYGGAYGFQPQVLDMRQKNTAGMHERFRRGMILIDEMKLTKGVHFDASTLKVIGFKDMGEDAEEALGDDFLETVEEAIESLPMDPKARQKKIEGKNRNLGDHALVISFQPFRGKWVQAIACFLTRGNASDSELTKLVLEAVILLERSGLLVDGVVTDGATWNRSMWAKFGISKETFSAQHPCDPDRKLYFISDFPHMMKCMRNCLCSKKIIQTQNGDVQLRHWEAVLEAESVHKLGLRECHKLTKDHLHPDAWQKMNVAMAWQFWSASVAAAMERYRFQGVDKLDDCQASIEMCQLINNLADAMNSNGPDNALRLGSTHFKAIEEFLNYFINLKKWADDKLMKKLQDAEKTRVALLRKKGINAREKVIKYQEDFIFSVSTDFGLIVSLKATLELAEFLVKKCGYAYLMTARLNQDALERFFGLVRQSCGGNTHPEPRVFAQLFRLLSIYSLVKPCRGSNITGGEIVTNLFNLEDMKMKTRQERHKLLSDKLDEIIIKGQDLDQITDLMEEVEKDHDYIGDGEAIDEFALSYVTGFVARHSKRYTDDCEECTKSLKKEETDKSDVDMLITQKTRGFLTYPSDALVDLTRTLERNILKTAVHSELEENILFLVLERLENSQVKTIGCERHKHQLTKSVMKFYIIMRMHFLARRWNQNAAAEKKKQKAHRKQAHLT</sequence>
<protein>
    <submittedName>
        <fullName evidence="6">Transposable element P transposase</fullName>
    </submittedName>
</protein>
<feature type="domain" description="Transposable element P transposase-like RNase H C-terminal" evidence="5">
    <location>
        <begin position="723"/>
        <end position="754"/>
    </location>
</feature>
<reference evidence="6" key="1">
    <citation type="submission" date="2021-07" db="EMBL/GenBank/DDBJ databases">
        <authorList>
            <person name="Catto M.A."/>
            <person name="Jacobson A."/>
            <person name="Kennedy G."/>
            <person name="Labadie P."/>
            <person name="Hunt B.G."/>
            <person name="Srinivasan R."/>
        </authorList>
    </citation>
    <scope>NUCLEOTIDE SEQUENCE</scope>
    <source>
        <strain evidence="6">PL_HMW_Pooled</strain>
        <tissue evidence="6">Head</tissue>
    </source>
</reference>
<dbReference type="Proteomes" id="UP001219518">
    <property type="component" value="Unassembled WGS sequence"/>
</dbReference>
<feature type="region of interest" description="Disordered" evidence="2">
    <location>
        <begin position="23"/>
        <end position="52"/>
    </location>
</feature>
<evidence type="ECO:0000259" key="4">
    <source>
        <dbReference type="Pfam" id="PF21788"/>
    </source>
</evidence>
<dbReference type="PANTHER" id="PTHR47577">
    <property type="entry name" value="THAP DOMAIN-CONTAINING PROTEIN 6"/>
    <property type="match status" value="1"/>
</dbReference>
<name>A0AAE1HB15_9NEOP</name>
<gene>
    <name evidence="6" type="ORF">KUF71_007398</name>
</gene>
<dbReference type="Pfam" id="PF21789">
    <property type="entry name" value="TNP-like_RNaseH_C"/>
    <property type="match status" value="1"/>
</dbReference>
<evidence type="ECO:0000259" key="3">
    <source>
        <dbReference type="Pfam" id="PF21787"/>
    </source>
</evidence>
<dbReference type="InterPro" id="IPR048366">
    <property type="entry name" value="TNP-like_GBD"/>
</dbReference>
<proteinExistence type="predicted"/>
<keyword evidence="1" id="KW-0175">Coiled coil</keyword>
<evidence type="ECO:0000259" key="5">
    <source>
        <dbReference type="Pfam" id="PF21789"/>
    </source>
</evidence>
<dbReference type="AlphaFoldDB" id="A0AAE1HB15"/>
<evidence type="ECO:0000256" key="1">
    <source>
        <dbReference type="SAM" id="Coils"/>
    </source>
</evidence>
<comment type="caution">
    <text evidence="6">The sequence shown here is derived from an EMBL/GenBank/DDBJ whole genome shotgun (WGS) entry which is preliminary data.</text>
</comment>
<feature type="domain" description="Transposable element P transposase-like RNase H" evidence="3">
    <location>
        <begin position="401"/>
        <end position="481"/>
    </location>
</feature>
<evidence type="ECO:0000256" key="2">
    <source>
        <dbReference type="SAM" id="MobiDB-lite"/>
    </source>
</evidence>
<dbReference type="InterPro" id="IPR048365">
    <property type="entry name" value="TNP-like_RNaseH_N"/>
</dbReference>
<dbReference type="InterPro" id="IPR048367">
    <property type="entry name" value="TNP-like_RNaseH_C"/>
</dbReference>
<organism evidence="6 7">
    <name type="scientific">Frankliniella fusca</name>
    <dbReference type="NCBI Taxonomy" id="407009"/>
    <lineage>
        <taxon>Eukaryota</taxon>
        <taxon>Metazoa</taxon>
        <taxon>Ecdysozoa</taxon>
        <taxon>Arthropoda</taxon>
        <taxon>Hexapoda</taxon>
        <taxon>Insecta</taxon>
        <taxon>Pterygota</taxon>
        <taxon>Neoptera</taxon>
        <taxon>Paraneoptera</taxon>
        <taxon>Thysanoptera</taxon>
        <taxon>Terebrantia</taxon>
        <taxon>Thripoidea</taxon>
        <taxon>Thripidae</taxon>
        <taxon>Frankliniella</taxon>
    </lineage>
</organism>
<evidence type="ECO:0000313" key="6">
    <source>
        <dbReference type="EMBL" id="KAK3917995.1"/>
    </source>
</evidence>
<dbReference type="PANTHER" id="PTHR47577:SF2">
    <property type="entry name" value="THAP DOMAIN CONTAINING 9"/>
    <property type="match status" value="1"/>
</dbReference>
<keyword evidence="7" id="KW-1185">Reference proteome</keyword>
<accession>A0AAE1HB15</accession>
<feature type="coiled-coil region" evidence="1">
    <location>
        <begin position="170"/>
        <end position="198"/>
    </location>
</feature>
<feature type="domain" description="Transposable element P transposase-like RNase H" evidence="3">
    <location>
        <begin position="317"/>
        <end position="375"/>
    </location>
</feature>
<dbReference type="Pfam" id="PF21787">
    <property type="entry name" value="TNP-like_RNaseH_N"/>
    <property type="match status" value="2"/>
</dbReference>
<dbReference type="EMBL" id="JAHWGI010000833">
    <property type="protein sequence ID" value="KAK3917995.1"/>
    <property type="molecule type" value="Genomic_DNA"/>
</dbReference>
<feature type="domain" description="Transposable element P transposase-like GTP-binding insertion" evidence="4">
    <location>
        <begin position="507"/>
        <end position="620"/>
    </location>
</feature>